<dbReference type="Proteomes" id="UP000032515">
    <property type="component" value="Unassembled WGS sequence"/>
</dbReference>
<comment type="caution">
    <text evidence="1">The sequence shown here is derived from an EMBL/GenBank/DDBJ whole genome shotgun (WGS) entry which is preliminary data.</text>
</comment>
<name>A0A0D7EL04_RHOPL</name>
<gene>
    <name evidence="1" type="ORF">OO17_15770</name>
</gene>
<protein>
    <submittedName>
        <fullName evidence="1">Uncharacterized protein</fullName>
    </submittedName>
</protein>
<accession>A0A0D7EL04</accession>
<organism evidence="1 2">
    <name type="scientific">Rhodopseudomonas palustris</name>
    <dbReference type="NCBI Taxonomy" id="1076"/>
    <lineage>
        <taxon>Bacteria</taxon>
        <taxon>Pseudomonadati</taxon>
        <taxon>Pseudomonadota</taxon>
        <taxon>Alphaproteobacteria</taxon>
        <taxon>Hyphomicrobiales</taxon>
        <taxon>Nitrobacteraceae</taxon>
        <taxon>Rhodopseudomonas</taxon>
    </lineage>
</organism>
<evidence type="ECO:0000313" key="2">
    <source>
        <dbReference type="Proteomes" id="UP000032515"/>
    </source>
</evidence>
<reference evidence="1 2" key="1">
    <citation type="submission" date="2014-11" db="EMBL/GenBank/DDBJ databases">
        <title>Genomics and ecophysiology of heterotrophic nitrogen fixing bacteria isolated from estuarine surface water.</title>
        <authorList>
            <person name="Bentzon-Tilia M."/>
            <person name="Severin I."/>
            <person name="Hansen L.H."/>
            <person name="Riemann L."/>
        </authorList>
    </citation>
    <scope>NUCLEOTIDE SEQUENCE [LARGE SCALE GENOMIC DNA]</scope>
    <source>
        <strain evidence="1 2">BAL398</strain>
    </source>
</reference>
<proteinExistence type="predicted"/>
<sequence>MLVEHAEIAGVKPAAGASGPLTPSAFQVQHGSHFSVSDALSWIDRFKPKRAVITNMHADIDYEVLRRQLPVGVVPGFDGMRLVVG</sequence>
<dbReference type="EMBL" id="JXXE01000311">
    <property type="protein sequence ID" value="KIZ41200.1"/>
    <property type="molecule type" value="Genomic_DNA"/>
</dbReference>
<dbReference type="PATRIC" id="fig|1076.23.peg.3359"/>
<dbReference type="Gene3D" id="3.60.15.10">
    <property type="entry name" value="Ribonuclease Z/Hydroxyacylglutathione hydrolase-like"/>
    <property type="match status" value="1"/>
</dbReference>
<dbReference type="InterPro" id="IPR036866">
    <property type="entry name" value="RibonucZ/Hydroxyglut_hydro"/>
</dbReference>
<evidence type="ECO:0000313" key="1">
    <source>
        <dbReference type="EMBL" id="KIZ41200.1"/>
    </source>
</evidence>
<dbReference type="AlphaFoldDB" id="A0A0D7EL04"/>
<dbReference type="SUPFAM" id="SSF56281">
    <property type="entry name" value="Metallo-hydrolase/oxidoreductase"/>
    <property type="match status" value="1"/>
</dbReference>